<dbReference type="InterPro" id="IPR011761">
    <property type="entry name" value="ATP-grasp"/>
</dbReference>
<evidence type="ECO:0000256" key="1">
    <source>
        <dbReference type="ARBA" id="ARBA00022598"/>
    </source>
</evidence>
<dbReference type="GO" id="GO:0046872">
    <property type="term" value="F:metal ion binding"/>
    <property type="evidence" value="ECO:0007669"/>
    <property type="project" value="InterPro"/>
</dbReference>
<gene>
    <name evidence="5" type="ORF">MSIBF_A1490004</name>
</gene>
<dbReference type="Pfam" id="PF02655">
    <property type="entry name" value="ATP-grasp_3"/>
    <property type="match status" value="1"/>
</dbReference>
<dbReference type="GO" id="GO:0016874">
    <property type="term" value="F:ligase activity"/>
    <property type="evidence" value="ECO:0007669"/>
    <property type="project" value="UniProtKB-KW"/>
</dbReference>
<sequence>MGKKIGIIGLNARAAAQSAKRAGYDVFLATYFSDADTANITKNFFPMQKEKSEPNLKEYSINTLADFATEKFKGKIDDVILTSKIGDSAKAVKTIEKNFKIIGNNSENVRIAKSWGFLKKVLAQYSILYPKTIIVDTNKINENEIINKISEINKINNVKKINLNFPCVIKAMNIDNGKCHPYKIFSFGKFKNLITKSKVQGEILIQEFIDGIPLSCSVLSNGKRAVAISVNRQLIGEKFLGGCGLKYCGNIVPYDGNKKLIQNIKKISEFIISKLSLIGSNGIDFVVCKDKIYFMEVNPRIQDTIENVEKYEGINLVEEHIKACNNSDEKFNEKFNFGEERKKGKFYGKGIIYGKKDVKAKNFDVLNIGDVPYDETLIKKNEPICCIYEEGKSNADVFEKMKKGANRIYTNYLSF</sequence>
<reference evidence="5" key="1">
    <citation type="submission" date="2014-09" db="EMBL/GenBank/DDBJ databases">
        <authorList>
            <person name="Probst J Alexander"/>
        </authorList>
    </citation>
    <scope>NUCLEOTIDE SEQUENCE</scope>
</reference>
<dbReference type="AlphaFoldDB" id="A0A098E949"/>
<keyword evidence="3" id="KW-0067">ATP-binding</keyword>
<organism evidence="5">
    <name type="scientific">groundwater metagenome</name>
    <dbReference type="NCBI Taxonomy" id="717931"/>
    <lineage>
        <taxon>unclassified sequences</taxon>
        <taxon>metagenomes</taxon>
        <taxon>ecological metagenomes</taxon>
    </lineage>
</organism>
<dbReference type="EMBL" id="CCXY01000056">
    <property type="protein sequence ID" value="CEG11505.1"/>
    <property type="molecule type" value="Genomic_DNA"/>
</dbReference>
<dbReference type="PROSITE" id="PS00867">
    <property type="entry name" value="CPSASE_2"/>
    <property type="match status" value="1"/>
</dbReference>
<dbReference type="InterPro" id="IPR005479">
    <property type="entry name" value="CPAse_ATP-bd"/>
</dbReference>
<protein>
    <recommendedName>
        <fullName evidence="4">ATP-grasp domain-containing protein</fullName>
    </recommendedName>
</protein>
<dbReference type="SUPFAM" id="SSF56059">
    <property type="entry name" value="Glutathione synthetase ATP-binding domain-like"/>
    <property type="match status" value="1"/>
</dbReference>
<keyword evidence="2" id="KW-0547">Nucleotide-binding</keyword>
<feature type="domain" description="ATP-grasp" evidence="4">
    <location>
        <begin position="119"/>
        <end position="325"/>
    </location>
</feature>
<dbReference type="PROSITE" id="PS50975">
    <property type="entry name" value="ATP_GRASP"/>
    <property type="match status" value="1"/>
</dbReference>
<name>A0A098E949_9ZZZZ</name>
<evidence type="ECO:0000259" key="4">
    <source>
        <dbReference type="PROSITE" id="PS50975"/>
    </source>
</evidence>
<accession>A0A098E949</accession>
<dbReference type="GO" id="GO:0005829">
    <property type="term" value="C:cytosol"/>
    <property type="evidence" value="ECO:0007669"/>
    <property type="project" value="TreeGrafter"/>
</dbReference>
<keyword evidence="1" id="KW-0436">Ligase</keyword>
<dbReference type="PANTHER" id="PTHR43055:SF1">
    <property type="entry name" value="FORMATE-DEPENDENT PHOSPHORIBOSYLGLYCINAMIDE FORMYLTRANSFERASE"/>
    <property type="match status" value="1"/>
</dbReference>
<proteinExistence type="predicted"/>
<dbReference type="PANTHER" id="PTHR43055">
    <property type="entry name" value="FORMATE-DEPENDENT PHOSPHORIBOSYLGLYCINAMIDE FORMYLTRANSFERASE"/>
    <property type="match status" value="1"/>
</dbReference>
<evidence type="ECO:0000313" key="5">
    <source>
        <dbReference type="EMBL" id="CEG11505.1"/>
    </source>
</evidence>
<dbReference type="GO" id="GO:0005524">
    <property type="term" value="F:ATP binding"/>
    <property type="evidence" value="ECO:0007669"/>
    <property type="project" value="UniProtKB-KW"/>
</dbReference>
<evidence type="ECO:0000256" key="3">
    <source>
        <dbReference type="ARBA" id="ARBA00022840"/>
    </source>
</evidence>
<dbReference type="Gene3D" id="3.30.470.20">
    <property type="entry name" value="ATP-grasp fold, B domain"/>
    <property type="match status" value="1"/>
</dbReference>
<dbReference type="InterPro" id="IPR003806">
    <property type="entry name" value="ATP-grasp_PylC-type"/>
</dbReference>
<evidence type="ECO:0000256" key="2">
    <source>
        <dbReference type="ARBA" id="ARBA00022741"/>
    </source>
</evidence>